<dbReference type="InterPro" id="IPR000182">
    <property type="entry name" value="GNAT_dom"/>
</dbReference>
<evidence type="ECO:0000259" key="7">
    <source>
        <dbReference type="Pfam" id="PF18018"/>
    </source>
</evidence>
<evidence type="ECO:0000313" key="8">
    <source>
        <dbReference type="EMBL" id="RDK47271.1"/>
    </source>
</evidence>
<organism evidence="8 9">
    <name type="scientific">Aspergillus phoenicis ATCC 13157</name>
    <dbReference type="NCBI Taxonomy" id="1353007"/>
    <lineage>
        <taxon>Eukaryota</taxon>
        <taxon>Fungi</taxon>
        <taxon>Dikarya</taxon>
        <taxon>Ascomycota</taxon>
        <taxon>Pezizomycotina</taxon>
        <taxon>Eurotiomycetes</taxon>
        <taxon>Eurotiomycetidae</taxon>
        <taxon>Eurotiales</taxon>
        <taxon>Aspergillaceae</taxon>
        <taxon>Aspergillus</taxon>
    </lineage>
</organism>
<evidence type="ECO:0000259" key="6">
    <source>
        <dbReference type="Pfam" id="PF13302"/>
    </source>
</evidence>
<comment type="subcellular location">
    <subcellularLocation>
        <location evidence="1">Nucleus</location>
    </subcellularLocation>
</comment>
<evidence type="ECO:0000256" key="4">
    <source>
        <dbReference type="ARBA" id="ARBA00023242"/>
    </source>
</evidence>
<dbReference type="InterPro" id="IPR040663">
    <property type="entry name" value="DNA_pol_D_N"/>
</dbReference>
<protein>
    <recommendedName>
        <fullName evidence="10">DNA polymerase delta subunit 2</fullName>
    </recommendedName>
</protein>
<dbReference type="Gene3D" id="3.40.630.30">
    <property type="match status" value="1"/>
</dbReference>
<dbReference type="Gene3D" id="2.40.50.430">
    <property type="match status" value="1"/>
</dbReference>
<gene>
    <name evidence="8" type="ORF">M752DRAFT_208030</name>
</gene>
<dbReference type="GO" id="GO:0003677">
    <property type="term" value="F:DNA binding"/>
    <property type="evidence" value="ECO:0007669"/>
    <property type="project" value="InterPro"/>
</dbReference>
<dbReference type="Pfam" id="PF13302">
    <property type="entry name" value="Acetyltransf_3"/>
    <property type="match status" value="1"/>
</dbReference>
<evidence type="ECO:0000256" key="1">
    <source>
        <dbReference type="ARBA" id="ARBA00004123"/>
    </source>
</evidence>
<dbReference type="GO" id="GO:0043625">
    <property type="term" value="C:delta DNA polymerase complex"/>
    <property type="evidence" value="ECO:0007669"/>
    <property type="project" value="TreeGrafter"/>
</dbReference>
<keyword evidence="9" id="KW-1185">Reference proteome</keyword>
<dbReference type="GO" id="GO:0006271">
    <property type="term" value="P:DNA strand elongation involved in DNA replication"/>
    <property type="evidence" value="ECO:0007669"/>
    <property type="project" value="TreeGrafter"/>
</dbReference>
<sequence>MLEDESGRLRLTGSMLRNTQLCTGAIIAVLGTENANGDFEVIDTKVPDLPQQPRRWGSDTLDAPTGAMKGKIAFVSGLGITGTSSDTLALELLADYLLGYTGGASEGALPDASAITRLIIAGNSVGASMTTDVNADSATKKRTGPKKYGYDASAYNASPITRLDSFLAEILPSMPVTLMPGESDPANFSLPQQGIHRAMFPQARAYCAPPPAGEDKKEPGWFDSVTNPWEGDVEGWRLWGSSGQNVDDILRYLNFADEEGNVADGAGDSEARMRVMEAMLRWRCGVPTAPDTLWSYPFQTHDPFVIQTCPHIFFAGNQPQFKTAVIEGDAPLKLNGADTEMTGTDDDNTSGPRVRLLSIPKFKETGELTAISTSTVLLVPYSKWHVPRYHEWMKDEEIQEATASEPLSIEEEYAMQQSWRQDPDKLTFIVCLPSPSQTETSTPAIKDTDDASDRMVGDINLFLRVDDGEEGDAEPQIIGEIELMIAEKNNQRKGFGKAALNTFLRYIVDHEAEILDEFVSRDETAATALKGMEAVLKFACLSVKIGQANERSLALFEGAMFRKVAEEPNYFGEFELRREREALGREMVDVSLERAGVSGYVEVGYERVE</sequence>
<dbReference type="InterPro" id="IPR041863">
    <property type="entry name" value="PolD2_C"/>
</dbReference>
<evidence type="ECO:0008006" key="10">
    <source>
        <dbReference type="Google" id="ProtNLM"/>
    </source>
</evidence>
<dbReference type="SUPFAM" id="SSF55729">
    <property type="entry name" value="Acyl-CoA N-acyltransferases (Nat)"/>
    <property type="match status" value="1"/>
</dbReference>
<dbReference type="Proteomes" id="UP000254937">
    <property type="component" value="Unassembled WGS sequence"/>
</dbReference>
<evidence type="ECO:0000313" key="9">
    <source>
        <dbReference type="Proteomes" id="UP000254937"/>
    </source>
</evidence>
<reference evidence="8 9" key="1">
    <citation type="submission" date="2018-07" db="EMBL/GenBank/DDBJ databases">
        <title>Section-level genome sequencing of Aspergillus section Nigri to investigate inter- and intra-species variation.</title>
        <authorList>
            <consortium name="DOE Joint Genome Institute"/>
            <person name="Vesth T.C."/>
            <person name="Nybo J.L."/>
            <person name="Theobald S."/>
            <person name="Frisvad J.C."/>
            <person name="Larsen T.O."/>
            <person name="Nielsen K.F."/>
            <person name="Hoof J.B."/>
            <person name="Brandl J."/>
            <person name="Salamov A."/>
            <person name="Riley R."/>
            <person name="Gladden J.M."/>
            <person name="Phatale P."/>
            <person name="Nielsen M.T."/>
            <person name="Lyhne E.K."/>
            <person name="Kogle M.E."/>
            <person name="Strasser K."/>
            <person name="McDonnell E."/>
            <person name="Barry K."/>
            <person name="Clum A."/>
            <person name="Chen C."/>
            <person name="Nolan M."/>
            <person name="Sandor L."/>
            <person name="Kuo A."/>
            <person name="Lipzen A."/>
            <person name="Hainaut M."/>
            <person name="Drula E."/>
            <person name="Tsang A."/>
            <person name="Magnuson J.K."/>
            <person name="Henrissat B."/>
            <person name="Wiebenga A."/>
            <person name="Simmons B.A."/>
            <person name="Makela M.R."/>
            <person name="De vries R.P."/>
            <person name="Grigoriev I.V."/>
            <person name="Mortensen U.H."/>
            <person name="Baker S.E."/>
            <person name="Andersen M.R."/>
        </authorList>
    </citation>
    <scope>NUCLEOTIDE SEQUENCE [LARGE SCALE GENOMIC DNA]</scope>
    <source>
        <strain evidence="8 9">ATCC 13157</strain>
    </source>
</reference>
<dbReference type="FunFam" id="3.60.21.50:FF:000006">
    <property type="entry name" value="DNA polymerase delta subunit 2, putative"/>
    <property type="match status" value="1"/>
</dbReference>
<dbReference type="InterPro" id="IPR007185">
    <property type="entry name" value="DNA_pol_a/d/e_bsu"/>
</dbReference>
<feature type="domain" description="DNA polymerase delta subunit OB-fold" evidence="7">
    <location>
        <begin position="1"/>
        <end position="43"/>
    </location>
</feature>
<evidence type="ECO:0000256" key="2">
    <source>
        <dbReference type="ARBA" id="ARBA00006035"/>
    </source>
</evidence>
<dbReference type="GO" id="GO:0016747">
    <property type="term" value="F:acyltransferase activity, transferring groups other than amino-acyl groups"/>
    <property type="evidence" value="ECO:0007669"/>
    <property type="project" value="InterPro"/>
</dbReference>
<proteinExistence type="inferred from homology"/>
<dbReference type="InterPro" id="IPR016181">
    <property type="entry name" value="Acyl_CoA_acyltransferase"/>
</dbReference>
<dbReference type="Pfam" id="PF18018">
    <property type="entry name" value="DNA_pol_D_N"/>
    <property type="match status" value="1"/>
</dbReference>
<accession>A0A370PYJ2</accession>
<dbReference type="AlphaFoldDB" id="A0A370PYJ2"/>
<dbReference type="Pfam" id="PF04042">
    <property type="entry name" value="DNA_pol_E_B"/>
    <property type="match status" value="1"/>
</dbReference>
<dbReference type="InterPro" id="IPR024826">
    <property type="entry name" value="DNA_pol_delta/II_ssu"/>
</dbReference>
<feature type="domain" description="N-acetyltransferase" evidence="6">
    <location>
        <begin position="376"/>
        <end position="556"/>
    </location>
</feature>
<name>A0A370PYJ2_ASPPH</name>
<feature type="domain" description="DNA polymerase alpha/delta/epsilon subunit B" evidence="5">
    <location>
        <begin position="72"/>
        <end position="322"/>
    </location>
</feature>
<dbReference type="Gene3D" id="3.60.21.50">
    <property type="match status" value="1"/>
</dbReference>
<keyword evidence="3" id="KW-0235">DNA replication</keyword>
<dbReference type="EMBL" id="KZ851845">
    <property type="protein sequence ID" value="RDK47271.1"/>
    <property type="molecule type" value="Genomic_DNA"/>
</dbReference>
<dbReference type="PANTHER" id="PTHR10416">
    <property type="entry name" value="DNA POLYMERASE DELTA SUBUNIT 2"/>
    <property type="match status" value="1"/>
</dbReference>
<keyword evidence="4" id="KW-0539">Nucleus</keyword>
<comment type="similarity">
    <text evidence="2">Belongs to the DNA polymerase delta/II small subunit family.</text>
</comment>
<dbReference type="CDD" id="cd07387">
    <property type="entry name" value="MPP_PolD2_C"/>
    <property type="match status" value="1"/>
</dbReference>
<evidence type="ECO:0000256" key="3">
    <source>
        <dbReference type="ARBA" id="ARBA00022705"/>
    </source>
</evidence>
<dbReference type="PANTHER" id="PTHR10416:SF0">
    <property type="entry name" value="DNA POLYMERASE DELTA SUBUNIT 2"/>
    <property type="match status" value="1"/>
</dbReference>
<evidence type="ECO:0000259" key="5">
    <source>
        <dbReference type="Pfam" id="PF04042"/>
    </source>
</evidence>